<gene>
    <name evidence="4" type="ORF">D7V88_30430</name>
</gene>
<dbReference type="GO" id="GO:0030435">
    <property type="term" value="P:sporulation resulting in formation of a cellular spore"/>
    <property type="evidence" value="ECO:0007669"/>
    <property type="project" value="InterPro"/>
</dbReference>
<sequence>MNAVRAVVLLAAMVAGTAPGVASALPASDAQVDRRREATPGMVPASDTRGTRGRAAPPSAAPVSDTRGTRRREAKPSGAPEPRVEVRILSKHRPARLRLDGPRSLEVVASRDVLLVEGRAVPQPLRLEAGRWRVRGSGLDRRYEGSLSLEARAGELIPIATFALETYVAAVTASETEVDTPFEALRAQAITARSYALASGRRHEEAQACDLTHCQVLRGEGFARHLGRSRDAARSTEGVVLRLPDGSIALAPFHGSCGGHTAEPVAVFGAPDLSGAAAMPDRCPPSAWSAVVSRALVTAAATEALGGPVQAADLLLDRDSSGAVVRVVDRASGRAARGDAFFRALGARAGWDRIRSARFSLAFGGDRVLFEGQGHGHGVGLCQAGAALLARQGQTAEQLLAHYFPRALLWNPKDK</sequence>
<dbReference type="AlphaFoldDB" id="A0A3A8I356"/>
<dbReference type="Pfam" id="PF08486">
    <property type="entry name" value="SpoIID"/>
    <property type="match status" value="1"/>
</dbReference>
<accession>A0A3A8I356</accession>
<protein>
    <submittedName>
        <fullName evidence="4">SpoIID/LytB domain-containing protein</fullName>
    </submittedName>
</protein>
<feature type="domain" description="Sporulation stage II protein D amidase enhancer LytB N-terminal" evidence="3">
    <location>
        <begin position="155"/>
        <end position="241"/>
    </location>
</feature>
<name>A0A3A8I356_9BACT</name>
<organism evidence="4 5">
    <name type="scientific">Corallococcus terminator</name>
    <dbReference type="NCBI Taxonomy" id="2316733"/>
    <lineage>
        <taxon>Bacteria</taxon>
        <taxon>Pseudomonadati</taxon>
        <taxon>Myxococcota</taxon>
        <taxon>Myxococcia</taxon>
        <taxon>Myxococcales</taxon>
        <taxon>Cystobacterineae</taxon>
        <taxon>Myxococcaceae</taxon>
        <taxon>Corallococcus</taxon>
    </lineage>
</organism>
<feature type="signal peptide" evidence="2">
    <location>
        <begin position="1"/>
        <end position="24"/>
    </location>
</feature>
<keyword evidence="2" id="KW-0732">Signal</keyword>
<evidence type="ECO:0000256" key="1">
    <source>
        <dbReference type="SAM" id="MobiDB-lite"/>
    </source>
</evidence>
<evidence type="ECO:0000256" key="2">
    <source>
        <dbReference type="SAM" id="SignalP"/>
    </source>
</evidence>
<dbReference type="Proteomes" id="UP000268094">
    <property type="component" value="Unassembled WGS sequence"/>
</dbReference>
<dbReference type="InterPro" id="IPR013693">
    <property type="entry name" value="SpoIID/LytB_N"/>
</dbReference>
<proteinExistence type="predicted"/>
<comment type="caution">
    <text evidence="4">The sequence shown here is derived from an EMBL/GenBank/DDBJ whole genome shotgun (WGS) entry which is preliminary data.</text>
</comment>
<feature type="region of interest" description="Disordered" evidence="1">
    <location>
        <begin position="22"/>
        <end position="83"/>
    </location>
</feature>
<dbReference type="EMBL" id="RAVZ01000274">
    <property type="protein sequence ID" value="RKG77919.1"/>
    <property type="molecule type" value="Genomic_DNA"/>
</dbReference>
<keyword evidence="5" id="KW-1185">Reference proteome</keyword>
<evidence type="ECO:0000313" key="5">
    <source>
        <dbReference type="Proteomes" id="UP000268094"/>
    </source>
</evidence>
<evidence type="ECO:0000313" key="4">
    <source>
        <dbReference type="EMBL" id="RKG77919.1"/>
    </source>
</evidence>
<feature type="chain" id="PRO_5017341214" evidence="2">
    <location>
        <begin position="25"/>
        <end position="415"/>
    </location>
</feature>
<evidence type="ECO:0000259" key="3">
    <source>
        <dbReference type="Pfam" id="PF08486"/>
    </source>
</evidence>
<reference evidence="5" key="1">
    <citation type="submission" date="2018-09" db="EMBL/GenBank/DDBJ databases">
        <authorList>
            <person name="Livingstone P.G."/>
            <person name="Whitworth D.E."/>
        </authorList>
    </citation>
    <scope>NUCLEOTIDE SEQUENCE [LARGE SCALE GENOMIC DNA]</scope>
    <source>
        <strain evidence="5">CA054A</strain>
    </source>
</reference>
<dbReference type="InterPro" id="IPR013486">
    <property type="entry name" value="SpoIID/LytB"/>
</dbReference>
<dbReference type="NCBIfam" id="TIGR02669">
    <property type="entry name" value="SpoIID_LytB"/>
    <property type="match status" value="1"/>
</dbReference>